<sequence>MAYRTSTSLSNKNRIRLGSIDISTARRSSIEPSEVNESQSSYVKSLTLVIFLTEDTTNNSICKYKISKEALEFFTTNDPESFYTLGIYGDKKHILQEINNFFDVKNIQSPRSEGIILYYSIEQKKAILWYKCDNESFILNKQIYINHPLVYGIRILSDLCPIVIACISDIDIKNWCLINPHGIESQAHKVKVAKELKEKIIDIIFLNEVEIHPDEYDLYLSEDSNNIMLFIETLDIKVNRLDDEIKGLIDNFLEEIFEENIFSISFNLSFRRFINNYIQEEDFSKDLSEVQEMLYYKWKYYNDEVRKVMEKYFLDIKKKYKKLKKLFSTRHQNEENKVPQQNLKDLKDKFTNQKNLKSSNRLIKKFMISNKYSKDQVLKFIAKLQEKKNNYVVQLDQIKKEHKSYFTSILIEMLKNINIFIIKIHHSNLSFLTPKNNELCEITLENKIHLTSLKFPYN</sequence>
<dbReference type="EMBL" id="MPUH01000185">
    <property type="protein sequence ID" value="OMJ87147.1"/>
    <property type="molecule type" value="Genomic_DNA"/>
</dbReference>
<dbReference type="Proteomes" id="UP000187209">
    <property type="component" value="Unassembled WGS sequence"/>
</dbReference>
<gene>
    <name evidence="1" type="ORF">SteCoe_11225</name>
</gene>
<evidence type="ECO:0000313" key="1">
    <source>
        <dbReference type="EMBL" id="OMJ87147.1"/>
    </source>
</evidence>
<accession>A0A1R2CDR1</accession>
<evidence type="ECO:0000313" key="2">
    <source>
        <dbReference type="Proteomes" id="UP000187209"/>
    </source>
</evidence>
<dbReference type="AlphaFoldDB" id="A0A1R2CDR1"/>
<reference evidence="1 2" key="1">
    <citation type="submission" date="2016-11" db="EMBL/GenBank/DDBJ databases">
        <title>The macronuclear genome of Stentor coeruleus: a giant cell with tiny introns.</title>
        <authorList>
            <person name="Slabodnick M."/>
            <person name="Ruby J.G."/>
            <person name="Reiff S.B."/>
            <person name="Swart E.C."/>
            <person name="Gosai S."/>
            <person name="Prabakaran S."/>
            <person name="Witkowska E."/>
            <person name="Larue G.E."/>
            <person name="Fisher S."/>
            <person name="Freeman R.M."/>
            <person name="Gunawardena J."/>
            <person name="Chu W."/>
            <person name="Stover N.A."/>
            <person name="Gregory B.D."/>
            <person name="Nowacki M."/>
            <person name="Derisi J."/>
            <person name="Roy S.W."/>
            <person name="Marshall W.F."/>
            <person name="Sood P."/>
        </authorList>
    </citation>
    <scope>NUCLEOTIDE SEQUENCE [LARGE SCALE GENOMIC DNA]</scope>
    <source>
        <strain evidence="1">WM001</strain>
    </source>
</reference>
<comment type="caution">
    <text evidence="1">The sequence shown here is derived from an EMBL/GenBank/DDBJ whole genome shotgun (WGS) entry which is preliminary data.</text>
</comment>
<proteinExistence type="predicted"/>
<name>A0A1R2CDR1_9CILI</name>
<keyword evidence="2" id="KW-1185">Reference proteome</keyword>
<protein>
    <submittedName>
        <fullName evidence="1">Uncharacterized protein</fullName>
    </submittedName>
</protein>
<organism evidence="1 2">
    <name type="scientific">Stentor coeruleus</name>
    <dbReference type="NCBI Taxonomy" id="5963"/>
    <lineage>
        <taxon>Eukaryota</taxon>
        <taxon>Sar</taxon>
        <taxon>Alveolata</taxon>
        <taxon>Ciliophora</taxon>
        <taxon>Postciliodesmatophora</taxon>
        <taxon>Heterotrichea</taxon>
        <taxon>Heterotrichida</taxon>
        <taxon>Stentoridae</taxon>
        <taxon>Stentor</taxon>
    </lineage>
</organism>